<keyword evidence="2" id="KW-0732">Signal</keyword>
<dbReference type="AlphaFoldDB" id="A0AAV6L873"/>
<name>A0AAV6L873_9ERIC</name>
<feature type="compositionally biased region" description="Basic and acidic residues" evidence="1">
    <location>
        <begin position="247"/>
        <end position="260"/>
    </location>
</feature>
<proteinExistence type="predicted"/>
<feature type="signal peptide" evidence="2">
    <location>
        <begin position="1"/>
        <end position="21"/>
    </location>
</feature>
<evidence type="ECO:0000313" key="4">
    <source>
        <dbReference type="Proteomes" id="UP000823749"/>
    </source>
</evidence>
<evidence type="ECO:0000256" key="1">
    <source>
        <dbReference type="SAM" id="MobiDB-lite"/>
    </source>
</evidence>
<organism evidence="3 4">
    <name type="scientific">Rhododendron griersonianum</name>
    <dbReference type="NCBI Taxonomy" id="479676"/>
    <lineage>
        <taxon>Eukaryota</taxon>
        <taxon>Viridiplantae</taxon>
        <taxon>Streptophyta</taxon>
        <taxon>Embryophyta</taxon>
        <taxon>Tracheophyta</taxon>
        <taxon>Spermatophyta</taxon>
        <taxon>Magnoliopsida</taxon>
        <taxon>eudicotyledons</taxon>
        <taxon>Gunneridae</taxon>
        <taxon>Pentapetalae</taxon>
        <taxon>asterids</taxon>
        <taxon>Ericales</taxon>
        <taxon>Ericaceae</taxon>
        <taxon>Ericoideae</taxon>
        <taxon>Rhodoreae</taxon>
        <taxon>Rhododendron</taxon>
    </lineage>
</organism>
<protein>
    <submittedName>
        <fullName evidence="3">Uncharacterized protein</fullName>
    </submittedName>
</protein>
<dbReference type="Proteomes" id="UP000823749">
    <property type="component" value="Chromosome 2"/>
</dbReference>
<reference evidence="3" key="1">
    <citation type="submission" date="2020-08" db="EMBL/GenBank/DDBJ databases">
        <title>Plant Genome Project.</title>
        <authorList>
            <person name="Zhang R.-G."/>
        </authorList>
    </citation>
    <scope>NUCLEOTIDE SEQUENCE</scope>
    <source>
        <strain evidence="3">WSP0</strain>
        <tissue evidence="3">Leaf</tissue>
    </source>
</reference>
<dbReference type="EMBL" id="JACTNZ010000002">
    <property type="protein sequence ID" value="KAG5561253.1"/>
    <property type="molecule type" value="Genomic_DNA"/>
</dbReference>
<keyword evidence="4" id="KW-1185">Reference proteome</keyword>
<feature type="region of interest" description="Disordered" evidence="1">
    <location>
        <begin position="217"/>
        <end position="268"/>
    </location>
</feature>
<gene>
    <name evidence="3" type="ORF">RHGRI_004324</name>
</gene>
<feature type="chain" id="PRO_5043327749" evidence="2">
    <location>
        <begin position="22"/>
        <end position="268"/>
    </location>
</feature>
<feature type="compositionally biased region" description="Polar residues" evidence="1">
    <location>
        <begin position="217"/>
        <end position="235"/>
    </location>
</feature>
<comment type="caution">
    <text evidence="3">The sequence shown here is derived from an EMBL/GenBank/DDBJ whole genome shotgun (WGS) entry which is preliminary data.</text>
</comment>
<evidence type="ECO:0000256" key="2">
    <source>
        <dbReference type="SAM" id="SignalP"/>
    </source>
</evidence>
<evidence type="ECO:0000313" key="3">
    <source>
        <dbReference type="EMBL" id="KAG5561253.1"/>
    </source>
</evidence>
<accession>A0AAV6L873</accession>
<sequence>MMDNNNFLLPMQMLLSTAGLADELSQAVINSYCISLPGWLPVLSPEGSHSVMYHADRVARQFGYDQATPSMVPLFHDFIESQGRFLLANFGGLVAGHEETLLPAYDRAGAFTTVGTDDTEEKGDSEKETFNVGLRRLAGRGAPYARPISPPAPKAVEVIEVEDSLNTGHEHGTTDIVQPPSGPRAHLSLAERSSAVVGGMFEFTPVFDLYGGPSTVFSSSPSRAGSPYIHSTSSDGAYRSPSQPAPSEERKETPSTDTHESGGALMWT</sequence>